<dbReference type="EMBL" id="DTLS01000045">
    <property type="protein sequence ID" value="HGZ59883.1"/>
    <property type="molecule type" value="Genomic_DNA"/>
</dbReference>
<dbReference type="InterPro" id="IPR036974">
    <property type="entry name" value="PUA_sf"/>
</dbReference>
<organism evidence="2">
    <name type="scientific">Fervidicoccus fontis</name>
    <dbReference type="NCBI Taxonomy" id="683846"/>
    <lineage>
        <taxon>Archaea</taxon>
        <taxon>Thermoproteota</taxon>
        <taxon>Thermoprotei</taxon>
        <taxon>Fervidicoccales</taxon>
        <taxon>Fervidicoccaceae</taxon>
        <taxon>Fervidicoccus</taxon>
    </lineage>
</organism>
<evidence type="ECO:0000259" key="1">
    <source>
        <dbReference type="SMART" id="SM00359"/>
    </source>
</evidence>
<dbReference type="Pfam" id="PF01472">
    <property type="entry name" value="PUA"/>
    <property type="match status" value="1"/>
</dbReference>
<dbReference type="InterPro" id="IPR029402">
    <property type="entry name" value="TGT_C2"/>
</dbReference>
<dbReference type="GO" id="GO:0003723">
    <property type="term" value="F:RNA binding"/>
    <property type="evidence" value="ECO:0007669"/>
    <property type="project" value="InterPro"/>
</dbReference>
<dbReference type="NCBIfam" id="TIGR00451">
    <property type="entry name" value="unchar_dom_2"/>
    <property type="match status" value="1"/>
</dbReference>
<gene>
    <name evidence="2" type="ORF">ENW83_01575</name>
</gene>
<evidence type="ECO:0000313" key="2">
    <source>
        <dbReference type="EMBL" id="HGZ59883.1"/>
    </source>
</evidence>
<dbReference type="InterPro" id="IPR015947">
    <property type="entry name" value="PUA-like_sf"/>
</dbReference>
<dbReference type="InterPro" id="IPR002478">
    <property type="entry name" value="PUA"/>
</dbReference>
<dbReference type="AlphaFoldDB" id="A0A7J3SKM5"/>
<dbReference type="SMART" id="SM00359">
    <property type="entry name" value="PUA"/>
    <property type="match status" value="1"/>
</dbReference>
<dbReference type="SUPFAM" id="SSF88697">
    <property type="entry name" value="PUA domain-like"/>
    <property type="match status" value="1"/>
</dbReference>
<dbReference type="Gene3D" id="3.10.450.90">
    <property type="entry name" value="ArcTGT, C2 domain"/>
    <property type="match status" value="1"/>
</dbReference>
<proteinExistence type="predicted"/>
<dbReference type="SUPFAM" id="SSF88802">
    <property type="entry name" value="Pre-PUA domain"/>
    <property type="match status" value="1"/>
</dbReference>
<dbReference type="InterPro" id="IPR004521">
    <property type="entry name" value="Uncharacterised_CHP00451"/>
</dbReference>
<dbReference type="Pfam" id="PF14810">
    <property type="entry name" value="TGT_C2"/>
    <property type="match status" value="1"/>
</dbReference>
<dbReference type="Gene3D" id="2.30.130.10">
    <property type="entry name" value="PUA domain"/>
    <property type="match status" value="1"/>
</dbReference>
<accession>A0A7J3SKM5</accession>
<comment type="caution">
    <text evidence="2">The sequence shown here is derived from an EMBL/GenBank/DDBJ whole genome shotgun (WGS) entry which is preliminary data.</text>
</comment>
<protein>
    <recommendedName>
        <fullName evidence="1">PUA domain-containing protein</fullName>
    </recommendedName>
</protein>
<dbReference type="PROSITE" id="PS50890">
    <property type="entry name" value="PUA"/>
    <property type="match status" value="1"/>
</dbReference>
<feature type="domain" description="PUA" evidence="1">
    <location>
        <begin position="94"/>
        <end position="167"/>
    </location>
</feature>
<sequence length="167" mass="19059">MYLEVARLNTSSSPDIQEIAQIYGILYYQFGREAAEEVLRRSLELRVTRYSSGIIREVHMSNIPILYHNPKTGLFTLSQRGAILLFPLVPEDRKRIYIKRDIFEKYTKKVLLAPAVARVTEDIRAGDEVFIVDESGDLLAVGKALASAVEIKVMKRGKVALVRREHR</sequence>
<dbReference type="InterPro" id="IPR038250">
    <property type="entry name" value="TGT_C2_sf"/>
</dbReference>
<name>A0A7J3SKM5_9CREN</name>
<reference evidence="2" key="1">
    <citation type="journal article" date="2020" name="mSystems">
        <title>Genome- and Community-Level Interaction Insights into Carbon Utilization and Element Cycling Functions of Hydrothermarchaeota in Hydrothermal Sediment.</title>
        <authorList>
            <person name="Zhou Z."/>
            <person name="Liu Y."/>
            <person name="Xu W."/>
            <person name="Pan J."/>
            <person name="Luo Z.H."/>
            <person name="Li M."/>
        </authorList>
    </citation>
    <scope>NUCLEOTIDE SEQUENCE [LARGE SCALE GENOMIC DNA]</scope>
    <source>
        <strain evidence="2">SpSt-885</strain>
    </source>
</reference>